<evidence type="ECO:0000313" key="4">
    <source>
        <dbReference type="Proteomes" id="UP000540423"/>
    </source>
</evidence>
<sequence>MADNVQNAQGSWAGGAEWALGDEVDWAGERKPTDAPWLAFVWGVVAFLLVLVGWWIVFDLEFVLWSAPVYAVVLAGCIWFGARVRRKLAAETGIPPDRFPVLVRRIRAERLPWDPRHRRAMAVLARRQVSYTMPLWMYFVVPGVMLLIVVMEAVEGNWWAAALYCVAAGCFTASGFLVRRNRDRAVRVLDRIEGTPDPACGETTPGPAGPEAPSGPRRGDA</sequence>
<feature type="region of interest" description="Disordered" evidence="1">
    <location>
        <begin position="193"/>
        <end position="221"/>
    </location>
</feature>
<feature type="transmembrane region" description="Helical" evidence="2">
    <location>
        <begin position="37"/>
        <end position="56"/>
    </location>
</feature>
<gene>
    <name evidence="3" type="ORF">HNQ79_003453</name>
</gene>
<keyword evidence="4" id="KW-1185">Reference proteome</keyword>
<proteinExistence type="predicted"/>
<organism evidence="3 4">
    <name type="scientific">Streptomyces candidus</name>
    <dbReference type="NCBI Taxonomy" id="67283"/>
    <lineage>
        <taxon>Bacteria</taxon>
        <taxon>Bacillati</taxon>
        <taxon>Actinomycetota</taxon>
        <taxon>Actinomycetes</taxon>
        <taxon>Kitasatosporales</taxon>
        <taxon>Streptomycetaceae</taxon>
        <taxon>Streptomyces</taxon>
    </lineage>
</organism>
<comment type="caution">
    <text evidence="3">The sequence shown here is derived from an EMBL/GenBank/DDBJ whole genome shotgun (WGS) entry which is preliminary data.</text>
</comment>
<accession>A0A7X0LPX0</accession>
<keyword evidence="2" id="KW-0472">Membrane</keyword>
<feature type="transmembrane region" description="Helical" evidence="2">
    <location>
        <begin position="135"/>
        <end position="153"/>
    </location>
</feature>
<feature type="transmembrane region" description="Helical" evidence="2">
    <location>
        <begin position="62"/>
        <end position="82"/>
    </location>
</feature>
<reference evidence="3 4" key="1">
    <citation type="submission" date="2020-08" db="EMBL/GenBank/DDBJ databases">
        <title>Genomic Encyclopedia of Type Strains, Phase IV (KMG-IV): sequencing the most valuable type-strain genomes for metagenomic binning, comparative biology and taxonomic classification.</title>
        <authorList>
            <person name="Goeker M."/>
        </authorList>
    </citation>
    <scope>NUCLEOTIDE SEQUENCE [LARGE SCALE GENOMIC DNA]</scope>
    <source>
        <strain evidence="3 4">DSM 40141</strain>
    </source>
</reference>
<keyword evidence="2" id="KW-0812">Transmembrane</keyword>
<protein>
    <submittedName>
        <fullName evidence="3">Uncharacterized protein</fullName>
    </submittedName>
</protein>
<dbReference type="EMBL" id="JACHEM010000008">
    <property type="protein sequence ID" value="MBB6436978.1"/>
    <property type="molecule type" value="Genomic_DNA"/>
</dbReference>
<dbReference type="Proteomes" id="UP000540423">
    <property type="component" value="Unassembled WGS sequence"/>
</dbReference>
<name>A0A7X0LPX0_9ACTN</name>
<dbReference type="AlphaFoldDB" id="A0A7X0LPX0"/>
<evidence type="ECO:0000256" key="1">
    <source>
        <dbReference type="SAM" id="MobiDB-lite"/>
    </source>
</evidence>
<evidence type="ECO:0000256" key="2">
    <source>
        <dbReference type="SAM" id="Phobius"/>
    </source>
</evidence>
<feature type="transmembrane region" description="Helical" evidence="2">
    <location>
        <begin position="159"/>
        <end position="178"/>
    </location>
</feature>
<evidence type="ECO:0000313" key="3">
    <source>
        <dbReference type="EMBL" id="MBB6436978.1"/>
    </source>
</evidence>
<feature type="compositionally biased region" description="Low complexity" evidence="1">
    <location>
        <begin position="201"/>
        <end position="221"/>
    </location>
</feature>
<dbReference type="RefSeq" id="WP_185031894.1">
    <property type="nucleotide sequence ID" value="NZ_BNBN01000001.1"/>
</dbReference>
<keyword evidence="2" id="KW-1133">Transmembrane helix</keyword>